<dbReference type="Proteomes" id="UP001295740">
    <property type="component" value="Unassembled WGS sequence"/>
</dbReference>
<evidence type="ECO:0000256" key="1">
    <source>
        <dbReference type="ARBA" id="ARBA00004123"/>
    </source>
</evidence>
<dbReference type="GO" id="GO:0042797">
    <property type="term" value="P:tRNA transcription by RNA polymerase III"/>
    <property type="evidence" value="ECO:0007669"/>
    <property type="project" value="TreeGrafter"/>
</dbReference>
<accession>A0AAI8YHP4</accession>
<feature type="region of interest" description="Disordered" evidence="5">
    <location>
        <begin position="193"/>
        <end position="350"/>
    </location>
</feature>
<dbReference type="Pfam" id="PF05132">
    <property type="entry name" value="RNA_pol_Rpc4"/>
    <property type="match status" value="1"/>
</dbReference>
<dbReference type="GO" id="GO:0005666">
    <property type="term" value="C:RNA polymerase III complex"/>
    <property type="evidence" value="ECO:0007669"/>
    <property type="project" value="InterPro"/>
</dbReference>
<sequence>MSDLQGDRATPASSRQSQTPGAPSRGPGRFRPKNVRRDEAERKRLEDARNRDLASKIKAEEREQRDEERRARRGRGRGGRDRGGLIRRGGAASGPFSAMAAENARGGFGRAAGGHGSGGAGGASSSKGGGNTYSHIRYHPRREHENRINIDLLSGLTDGTAEDGSPLYQPTRYSQKSVGSLPIGLLRTQHEDAEVKVKTSAELEAEDRQSSDDEGNLFVDSPAKDLRDVGMKDDDEFWHAAPASEVKIKPEPGAEPESGDVDMADIPEAQPKAPDSPELKKKVTINEDGFATEVDAEQKKRKEKERKKMDDPEYVQNAADLESILRDLSFGPPVEPEEGQEQDDQRQAKDDQLYLFQLPPILPPLMQSTDDYGGEADTVDLTSTGYGDGAKVKTEEGAESSQPAFHGLPAKGGWVGKLNVRKSGKIEFDWGGTTLNVGLGAESTFLTSAIMAEQNQDMDNPEASTGFACGMGQVVGKFSVTPIWDDEEDWDPSLDDIYGNEESAA</sequence>
<feature type="region of interest" description="Disordered" evidence="5">
    <location>
        <begin position="484"/>
        <end position="505"/>
    </location>
</feature>
<proteinExistence type="predicted"/>
<dbReference type="AlphaFoldDB" id="A0AAI8YHP4"/>
<feature type="compositionally biased region" description="Basic and acidic residues" evidence="5">
    <location>
        <begin position="296"/>
        <end position="311"/>
    </location>
</feature>
<feature type="compositionally biased region" description="Basic and acidic residues" evidence="5">
    <location>
        <begin position="35"/>
        <end position="70"/>
    </location>
</feature>
<feature type="compositionally biased region" description="Gly residues" evidence="5">
    <location>
        <begin position="106"/>
        <end position="131"/>
    </location>
</feature>
<feature type="compositionally biased region" description="Basic and acidic residues" evidence="5">
    <location>
        <begin position="193"/>
        <end position="211"/>
    </location>
</feature>
<evidence type="ECO:0000256" key="5">
    <source>
        <dbReference type="SAM" id="MobiDB-lite"/>
    </source>
</evidence>
<evidence type="ECO:0000313" key="7">
    <source>
        <dbReference type="Proteomes" id="UP001295740"/>
    </source>
</evidence>
<protein>
    <submittedName>
        <fullName evidence="6">Uu.00g088500.m01.CDS01</fullName>
    </submittedName>
</protein>
<keyword evidence="3" id="KW-0804">Transcription</keyword>
<keyword evidence="7" id="KW-1185">Reference proteome</keyword>
<keyword evidence="4" id="KW-0539">Nucleus</keyword>
<dbReference type="EMBL" id="CAUWAG010000010">
    <property type="protein sequence ID" value="CAJ2507664.1"/>
    <property type="molecule type" value="Genomic_DNA"/>
</dbReference>
<name>A0AAI8YHP4_9PEZI</name>
<evidence type="ECO:0000256" key="4">
    <source>
        <dbReference type="ARBA" id="ARBA00023242"/>
    </source>
</evidence>
<evidence type="ECO:0000313" key="6">
    <source>
        <dbReference type="EMBL" id="CAJ2507664.1"/>
    </source>
</evidence>
<evidence type="ECO:0000256" key="3">
    <source>
        <dbReference type="ARBA" id="ARBA00023163"/>
    </source>
</evidence>
<feature type="compositionally biased region" description="Basic and acidic residues" evidence="5">
    <location>
        <begin position="222"/>
        <end position="232"/>
    </location>
</feature>
<feature type="region of interest" description="Disordered" evidence="5">
    <location>
        <begin position="1"/>
        <end position="145"/>
    </location>
</feature>
<gene>
    <name evidence="6" type="ORF">KHLLAP_LOCUS8132</name>
</gene>
<dbReference type="InterPro" id="IPR007811">
    <property type="entry name" value="RPC4"/>
</dbReference>
<dbReference type="PANTHER" id="PTHR13408">
    <property type="entry name" value="DNA-DIRECTED RNA POLYMERASE III"/>
    <property type="match status" value="1"/>
</dbReference>
<evidence type="ECO:0000256" key="2">
    <source>
        <dbReference type="ARBA" id="ARBA00022478"/>
    </source>
</evidence>
<comment type="caution">
    <text evidence="6">The sequence shown here is derived from an EMBL/GenBank/DDBJ whole genome shotgun (WGS) entry which is preliminary data.</text>
</comment>
<feature type="compositionally biased region" description="Polar residues" evidence="5">
    <location>
        <begin position="11"/>
        <end position="21"/>
    </location>
</feature>
<feature type="compositionally biased region" description="Basic and acidic residues" evidence="5">
    <location>
        <begin position="275"/>
        <end position="285"/>
    </location>
</feature>
<dbReference type="GO" id="GO:0003677">
    <property type="term" value="F:DNA binding"/>
    <property type="evidence" value="ECO:0007669"/>
    <property type="project" value="InterPro"/>
</dbReference>
<keyword evidence="2" id="KW-0240">DNA-directed RNA polymerase</keyword>
<dbReference type="PANTHER" id="PTHR13408:SF0">
    <property type="entry name" value="DNA-DIRECTED RNA POLYMERASE III SUBUNIT RPC4"/>
    <property type="match status" value="1"/>
</dbReference>
<organism evidence="6 7">
    <name type="scientific">Anthostomella pinea</name>
    <dbReference type="NCBI Taxonomy" id="933095"/>
    <lineage>
        <taxon>Eukaryota</taxon>
        <taxon>Fungi</taxon>
        <taxon>Dikarya</taxon>
        <taxon>Ascomycota</taxon>
        <taxon>Pezizomycotina</taxon>
        <taxon>Sordariomycetes</taxon>
        <taxon>Xylariomycetidae</taxon>
        <taxon>Xylariales</taxon>
        <taxon>Xylariaceae</taxon>
        <taxon>Anthostomella</taxon>
    </lineage>
</organism>
<feature type="compositionally biased region" description="Acidic residues" evidence="5">
    <location>
        <begin position="484"/>
        <end position="494"/>
    </location>
</feature>
<reference evidence="6" key="1">
    <citation type="submission" date="2023-10" db="EMBL/GenBank/DDBJ databases">
        <authorList>
            <person name="Hackl T."/>
        </authorList>
    </citation>
    <scope>NUCLEOTIDE SEQUENCE</scope>
</reference>
<comment type="subcellular location">
    <subcellularLocation>
        <location evidence="1">Nucleus</location>
    </subcellularLocation>
</comment>